<feature type="signal peptide" evidence="1">
    <location>
        <begin position="1"/>
        <end position="21"/>
    </location>
</feature>
<dbReference type="AlphaFoldDB" id="A0A1B7X0I0"/>
<dbReference type="InterPro" id="IPR023346">
    <property type="entry name" value="Lysozyme-like_dom_sf"/>
</dbReference>
<evidence type="ECO:0000313" key="4">
    <source>
        <dbReference type="Proteomes" id="UP000092093"/>
    </source>
</evidence>
<sequence>MTLNQRFSVVALLLLGLNAQAKTDAAFLEAVAAVESGHNRKAIGKAGERGMYQVGKAAWDDASARLKAEGHYAFPWSKWRDATAQDMVAASHLRWIRSNFHRVGMTDPTPEQLALVWNVGWSAARSQGFRANGYAFRVANLFRLSLAKPR</sequence>
<keyword evidence="1" id="KW-0732">Signal</keyword>
<name>A0A1B7X0I0_APHFL</name>
<dbReference type="Gene3D" id="1.10.530.10">
    <property type="match status" value="1"/>
</dbReference>
<evidence type="ECO:0000259" key="2">
    <source>
        <dbReference type="Pfam" id="PF01464"/>
    </source>
</evidence>
<dbReference type="InterPro" id="IPR008258">
    <property type="entry name" value="Transglycosylase_SLT_dom_1"/>
</dbReference>
<feature type="domain" description="Transglycosylase SLT" evidence="2">
    <location>
        <begin position="21"/>
        <end position="67"/>
    </location>
</feature>
<dbReference type="Pfam" id="PF01464">
    <property type="entry name" value="SLT"/>
    <property type="match status" value="1"/>
</dbReference>
<dbReference type="EMBL" id="LJOW01000081">
    <property type="protein sequence ID" value="OBQ42866.1"/>
    <property type="molecule type" value="Genomic_DNA"/>
</dbReference>
<proteinExistence type="predicted"/>
<evidence type="ECO:0000313" key="3">
    <source>
        <dbReference type="EMBL" id="OBQ42866.1"/>
    </source>
</evidence>
<evidence type="ECO:0000256" key="1">
    <source>
        <dbReference type="SAM" id="SignalP"/>
    </source>
</evidence>
<gene>
    <name evidence="3" type="ORF">AN484_15370</name>
</gene>
<feature type="chain" id="PRO_5008600344" description="Transglycosylase SLT domain-containing protein" evidence="1">
    <location>
        <begin position="22"/>
        <end position="150"/>
    </location>
</feature>
<protein>
    <recommendedName>
        <fullName evidence="2">Transglycosylase SLT domain-containing protein</fullName>
    </recommendedName>
</protein>
<accession>A0A1B7X0I0</accession>
<dbReference type="Proteomes" id="UP000092093">
    <property type="component" value="Unassembled WGS sequence"/>
</dbReference>
<dbReference type="SUPFAM" id="SSF53955">
    <property type="entry name" value="Lysozyme-like"/>
    <property type="match status" value="1"/>
</dbReference>
<comment type="caution">
    <text evidence="3">The sequence shown here is derived from an EMBL/GenBank/DDBJ whole genome shotgun (WGS) entry which is preliminary data.</text>
</comment>
<reference evidence="3 4" key="1">
    <citation type="submission" date="2015-09" db="EMBL/GenBank/DDBJ databases">
        <title>Aphanizomenon flos-aquae WA102.</title>
        <authorList>
            <person name="Driscoll C."/>
        </authorList>
    </citation>
    <scope>NUCLEOTIDE SEQUENCE [LARGE SCALE GENOMIC DNA]</scope>
    <source>
        <strain evidence="3">WA102</strain>
    </source>
</reference>
<organism evidence="3 4">
    <name type="scientific">Aphanizomenon flos-aquae WA102</name>
    <dbReference type="NCBI Taxonomy" id="1710896"/>
    <lineage>
        <taxon>Bacteria</taxon>
        <taxon>Bacillati</taxon>
        <taxon>Cyanobacteriota</taxon>
        <taxon>Cyanophyceae</taxon>
        <taxon>Nostocales</taxon>
        <taxon>Aphanizomenonaceae</taxon>
        <taxon>Aphanizomenon</taxon>
    </lineage>
</organism>